<dbReference type="Proteomes" id="UP000031866">
    <property type="component" value="Chromosome"/>
</dbReference>
<evidence type="ECO:0000256" key="4">
    <source>
        <dbReference type="SAM" id="SignalP"/>
    </source>
</evidence>
<name>A0A0B5QNY1_CLOBE</name>
<sequence>MKNNKLRILSLALLAFLAQGSCTYAVSSDKSDYTKDELNNLTPGWDAKDIDKSNYKVDSYKNSFSSTQTPDAKDKDTSDTTSKDNTSSTTTAVDTSVGNAIVSSSPSTGNRGDFWGKTSDGKWILIEQGVPVSGWKMVRGQWYYMDSNGVMQTGWINDGNNWYYLNSDGSMAYNTYVGGYYLDWNGVMQ</sequence>
<dbReference type="InterPro" id="IPR018337">
    <property type="entry name" value="Cell_wall/Cho-bd_repeat"/>
</dbReference>
<accession>A0A0B5QNY1</accession>
<evidence type="ECO:0000313" key="6">
    <source>
        <dbReference type="Proteomes" id="UP000031866"/>
    </source>
</evidence>
<evidence type="ECO:0000256" key="3">
    <source>
        <dbReference type="SAM" id="MobiDB-lite"/>
    </source>
</evidence>
<reference evidence="6" key="1">
    <citation type="submission" date="2014-12" db="EMBL/GenBank/DDBJ databases">
        <title>Genome sequence of Clostridium beijerinckii strain 59B.</title>
        <authorList>
            <person name="Little G.T."/>
            <person name="Minton N.P."/>
        </authorList>
    </citation>
    <scope>NUCLEOTIDE SEQUENCE [LARGE SCALE GENOMIC DNA]</scope>
    <source>
        <strain evidence="6">59B</strain>
    </source>
</reference>
<feature type="compositionally biased region" description="Polar residues" evidence="3">
    <location>
        <begin position="61"/>
        <end position="70"/>
    </location>
</feature>
<feature type="chain" id="PRO_5038806932" evidence="4">
    <location>
        <begin position="25"/>
        <end position="189"/>
    </location>
</feature>
<dbReference type="KEGG" id="cbei:LF65_03111"/>
<keyword evidence="4" id="KW-0732">Signal</keyword>
<dbReference type="RefSeq" id="WP_041897188.1">
    <property type="nucleotide sequence ID" value="NZ_CP010086.2"/>
</dbReference>
<dbReference type="OrthoDB" id="1912376at2"/>
<feature type="compositionally biased region" description="Basic and acidic residues" evidence="3">
    <location>
        <begin position="71"/>
        <end position="82"/>
    </location>
</feature>
<protein>
    <submittedName>
        <fullName evidence="5">Cell wall-binding protein</fullName>
    </submittedName>
</protein>
<dbReference type="STRING" id="1520.LF65_03111"/>
<dbReference type="EMBL" id="CP010086">
    <property type="protein sequence ID" value="AJG99677.1"/>
    <property type="molecule type" value="Genomic_DNA"/>
</dbReference>
<dbReference type="SUPFAM" id="SSF69360">
    <property type="entry name" value="Cell wall binding repeat"/>
    <property type="match status" value="1"/>
</dbReference>
<feature type="repeat" description="Cell wall-binding" evidence="2">
    <location>
        <begin position="132"/>
        <end position="151"/>
    </location>
</feature>
<evidence type="ECO:0000256" key="2">
    <source>
        <dbReference type="PROSITE-ProRule" id="PRU00591"/>
    </source>
</evidence>
<feature type="region of interest" description="Disordered" evidence="3">
    <location>
        <begin position="61"/>
        <end position="91"/>
    </location>
</feature>
<keyword evidence="1" id="KW-0677">Repeat</keyword>
<feature type="repeat" description="Cell wall-binding" evidence="2">
    <location>
        <begin position="152"/>
        <end position="171"/>
    </location>
</feature>
<proteinExistence type="predicted"/>
<dbReference type="Pfam" id="PF19127">
    <property type="entry name" value="Choline_bind_3"/>
    <property type="match status" value="1"/>
</dbReference>
<dbReference type="AlphaFoldDB" id="A0A0B5QNY1"/>
<organism evidence="5 6">
    <name type="scientific">Clostridium beijerinckii</name>
    <name type="common">Clostridium MP</name>
    <dbReference type="NCBI Taxonomy" id="1520"/>
    <lineage>
        <taxon>Bacteria</taxon>
        <taxon>Bacillati</taxon>
        <taxon>Bacillota</taxon>
        <taxon>Clostridia</taxon>
        <taxon>Eubacteriales</taxon>
        <taxon>Clostridiaceae</taxon>
        <taxon>Clostridium</taxon>
    </lineage>
</organism>
<evidence type="ECO:0000313" key="5">
    <source>
        <dbReference type="EMBL" id="AJG99677.1"/>
    </source>
</evidence>
<gene>
    <name evidence="5" type="ORF">LF65_03111</name>
</gene>
<feature type="signal peptide" evidence="4">
    <location>
        <begin position="1"/>
        <end position="24"/>
    </location>
</feature>
<evidence type="ECO:0000256" key="1">
    <source>
        <dbReference type="ARBA" id="ARBA00022737"/>
    </source>
</evidence>
<dbReference type="Gene3D" id="2.10.270.10">
    <property type="entry name" value="Cholin Binding"/>
    <property type="match status" value="1"/>
</dbReference>
<dbReference type="PROSITE" id="PS51170">
    <property type="entry name" value="CW"/>
    <property type="match status" value="2"/>
</dbReference>